<name>A0A1D2M1V9_ORCCI</name>
<proteinExistence type="predicted"/>
<organism evidence="1 2">
    <name type="scientific">Orchesella cincta</name>
    <name type="common">Springtail</name>
    <name type="synonym">Podura cincta</name>
    <dbReference type="NCBI Taxonomy" id="48709"/>
    <lineage>
        <taxon>Eukaryota</taxon>
        <taxon>Metazoa</taxon>
        <taxon>Ecdysozoa</taxon>
        <taxon>Arthropoda</taxon>
        <taxon>Hexapoda</taxon>
        <taxon>Collembola</taxon>
        <taxon>Entomobryomorpha</taxon>
        <taxon>Entomobryoidea</taxon>
        <taxon>Orchesellidae</taxon>
        <taxon>Orchesellinae</taxon>
        <taxon>Orchesella</taxon>
    </lineage>
</organism>
<keyword evidence="2" id="KW-1185">Reference proteome</keyword>
<protein>
    <submittedName>
        <fullName evidence="1">Uncharacterized protein</fullName>
    </submittedName>
</protein>
<reference evidence="1 2" key="1">
    <citation type="journal article" date="2016" name="Genome Biol. Evol.">
        <title>Gene Family Evolution Reflects Adaptation to Soil Environmental Stressors in the Genome of the Collembolan Orchesella cincta.</title>
        <authorList>
            <person name="Faddeeva-Vakhrusheva A."/>
            <person name="Derks M.F."/>
            <person name="Anvar S.Y."/>
            <person name="Agamennone V."/>
            <person name="Suring W."/>
            <person name="Smit S."/>
            <person name="van Straalen N.M."/>
            <person name="Roelofs D."/>
        </authorList>
    </citation>
    <scope>NUCLEOTIDE SEQUENCE [LARGE SCALE GENOMIC DNA]</scope>
    <source>
        <tissue evidence="1">Mixed pool</tissue>
    </source>
</reference>
<comment type="caution">
    <text evidence="1">The sequence shown here is derived from an EMBL/GenBank/DDBJ whole genome shotgun (WGS) entry which is preliminary data.</text>
</comment>
<evidence type="ECO:0000313" key="1">
    <source>
        <dbReference type="EMBL" id="ODM86953.1"/>
    </source>
</evidence>
<accession>A0A1D2M1V9</accession>
<sequence length="105" mass="12291">WRMEGKTFRFTLRKDNTARQLLFIRQHDWREDPLDKHFCNMQMRLPLSSPTQLLCVHRTNLSLVAVDKSNGKVAGVQLNSMKPKSAVLLMAVINKPFPVYRPEKR</sequence>
<gene>
    <name evidence="1" type="ORF">Ocin01_19729</name>
</gene>
<dbReference type="AlphaFoldDB" id="A0A1D2M1V9"/>
<evidence type="ECO:0000313" key="2">
    <source>
        <dbReference type="Proteomes" id="UP000094527"/>
    </source>
</evidence>
<dbReference type="Proteomes" id="UP000094527">
    <property type="component" value="Unassembled WGS sequence"/>
</dbReference>
<dbReference type="EMBL" id="LJIJ01006653">
    <property type="protein sequence ID" value="ODM86953.1"/>
    <property type="molecule type" value="Genomic_DNA"/>
</dbReference>
<feature type="non-terminal residue" evidence="1">
    <location>
        <position position="1"/>
    </location>
</feature>